<evidence type="ECO:0000256" key="1">
    <source>
        <dbReference type="SAM" id="MobiDB-lite"/>
    </source>
</evidence>
<evidence type="ECO:0000313" key="3">
    <source>
        <dbReference type="Proteomes" id="UP000095751"/>
    </source>
</evidence>
<evidence type="ECO:0000313" key="2">
    <source>
        <dbReference type="EMBL" id="OEU23453.1"/>
    </source>
</evidence>
<name>A0A1E7G041_9STRA</name>
<dbReference type="AlphaFoldDB" id="A0A1E7G041"/>
<dbReference type="EMBL" id="KV784353">
    <property type="protein sequence ID" value="OEU23453.1"/>
    <property type="molecule type" value="Genomic_DNA"/>
</dbReference>
<keyword evidence="3" id="KW-1185">Reference proteome</keyword>
<dbReference type="InParanoid" id="A0A1E7G041"/>
<organism evidence="2 3">
    <name type="scientific">Fragilariopsis cylindrus CCMP1102</name>
    <dbReference type="NCBI Taxonomy" id="635003"/>
    <lineage>
        <taxon>Eukaryota</taxon>
        <taxon>Sar</taxon>
        <taxon>Stramenopiles</taxon>
        <taxon>Ochrophyta</taxon>
        <taxon>Bacillariophyta</taxon>
        <taxon>Bacillariophyceae</taxon>
        <taxon>Bacillariophycidae</taxon>
        <taxon>Bacillariales</taxon>
        <taxon>Bacillariaceae</taxon>
        <taxon>Fragilariopsis</taxon>
    </lineage>
</organism>
<reference evidence="2 3" key="1">
    <citation type="submission" date="2016-09" db="EMBL/GenBank/DDBJ databases">
        <title>Extensive genetic diversity and differential bi-allelic expression allows diatom success in the polar Southern Ocean.</title>
        <authorList>
            <consortium name="DOE Joint Genome Institute"/>
            <person name="Mock T."/>
            <person name="Otillar R.P."/>
            <person name="Strauss J."/>
            <person name="Dupont C."/>
            <person name="Frickenhaus S."/>
            <person name="Maumus F."/>
            <person name="Mcmullan M."/>
            <person name="Sanges R."/>
            <person name="Schmutz J."/>
            <person name="Toseland A."/>
            <person name="Valas R."/>
            <person name="Veluchamy A."/>
            <person name="Ward B.J."/>
            <person name="Allen A."/>
            <person name="Barry K."/>
            <person name="Falciatore A."/>
            <person name="Ferrante M."/>
            <person name="Fortunato A.E."/>
            <person name="Gloeckner G."/>
            <person name="Gruber A."/>
            <person name="Hipkin R."/>
            <person name="Janech M."/>
            <person name="Kroth P."/>
            <person name="Leese F."/>
            <person name="Lindquist E."/>
            <person name="Lyon B.R."/>
            <person name="Martin J."/>
            <person name="Mayer C."/>
            <person name="Parker M."/>
            <person name="Quesneville H."/>
            <person name="Raymond J."/>
            <person name="Uhlig C."/>
            <person name="Valentin K.U."/>
            <person name="Worden A.Z."/>
            <person name="Armbrust E.V."/>
            <person name="Bowler C."/>
            <person name="Green B."/>
            <person name="Moulton V."/>
            <person name="Van Oosterhout C."/>
            <person name="Grigoriev I."/>
        </authorList>
    </citation>
    <scope>NUCLEOTIDE SEQUENCE [LARGE SCALE GENOMIC DNA]</scope>
    <source>
        <strain evidence="2 3">CCMP1102</strain>
    </source>
</reference>
<sequence>MSKQTIFSKQHIFSDMCSLDNKWKNNENIGDKSLETPRFWIPSSSHNSKAYTIISDNDIKVKEFDTKALTPVRQKESKKLQWAFASSVLNGADDDGKLRTLLVKLRDNTPDTSPFAFDWAKTYGREGISLDVEDVVHETIGGVGYILCGKVKMGGEPWKAFLLRTDNDGDIIAAPRFYPDTYSFKSVVPTHEGKGYIAVGQSAGTSQDTGRDAVYVSVDKDLNVLCTRETNGLFTQNNNQNFPVESGWNKVIQYSREIDGGKGYAMVGESILNYNTDCEKDKNYNVLVATLNVKCTVGYERMYGDKNRRVEERGLSIAEIFTGKVDLAITGNAKKWKKCNSKLLFDDILVFGLTSKGNVKWWRYYDVQKKRDFGTAIVLSASRKTILVAGETNTKYLGVNDKGTQDAFLLEVNKKNGKVKRFEVFGFEFGTNNGALEPGNLDLHLTRDRNAVIMGNTKTNAFGDQQSHNYPYLIERYETIEEFCVDTRKKVTKKTYKTRVEKVASEVQKLDSQKFDINVKKLEMRPKIQCKKVAIEAPSDSPSDSPTTSPSDSPTTSPSESPTSFPTGFPTDGPTTFLPTMSST</sequence>
<proteinExistence type="predicted"/>
<protein>
    <submittedName>
        <fullName evidence="2">Uncharacterized protein</fullName>
    </submittedName>
</protein>
<dbReference type="KEGG" id="fcy:FRACYDRAFT_233623"/>
<feature type="compositionally biased region" description="Low complexity" evidence="1">
    <location>
        <begin position="538"/>
        <end position="584"/>
    </location>
</feature>
<feature type="region of interest" description="Disordered" evidence="1">
    <location>
        <begin position="534"/>
        <end position="584"/>
    </location>
</feature>
<dbReference type="Proteomes" id="UP000095751">
    <property type="component" value="Unassembled WGS sequence"/>
</dbReference>
<gene>
    <name evidence="2" type="ORF">FRACYDRAFT_233623</name>
</gene>
<accession>A0A1E7G041</accession>